<accession>A0ABU3PGB9</accession>
<gene>
    <name evidence="1" type="ORF">RQP53_19990</name>
</gene>
<evidence type="ECO:0000313" key="2">
    <source>
        <dbReference type="Proteomes" id="UP001246372"/>
    </source>
</evidence>
<dbReference type="EMBL" id="JAVXZY010000009">
    <property type="protein sequence ID" value="MDT9001568.1"/>
    <property type="molecule type" value="Genomic_DNA"/>
</dbReference>
<reference evidence="1" key="1">
    <citation type="submission" date="2023-09" db="EMBL/GenBank/DDBJ databases">
        <title>Paucibacter sp. APW11 Genome sequencing and assembly.</title>
        <authorList>
            <person name="Kim I."/>
        </authorList>
    </citation>
    <scope>NUCLEOTIDE SEQUENCE</scope>
    <source>
        <strain evidence="1">APW11</strain>
    </source>
</reference>
<keyword evidence="2" id="KW-1185">Reference proteome</keyword>
<dbReference type="RefSeq" id="WP_315652449.1">
    <property type="nucleotide sequence ID" value="NZ_JAVXZY010000009.1"/>
</dbReference>
<comment type="caution">
    <text evidence="1">The sequence shown here is derived from an EMBL/GenBank/DDBJ whole genome shotgun (WGS) entry which is preliminary data.</text>
</comment>
<sequence length="122" mass="12805">MPIVDVELVCSSEREAPPVSASALASALGAVFGSAPGRTWVRVRFLPLSAYAENECELVAEQLPVFVTVLQAHWPTGEAFAEQVRQVTRAVAGCLSLPSGLVHVQYAPEAAGRQAFGGDLVG</sequence>
<proteinExistence type="predicted"/>
<evidence type="ECO:0000313" key="1">
    <source>
        <dbReference type="EMBL" id="MDT9001568.1"/>
    </source>
</evidence>
<name>A0ABU3PGB9_9BURK</name>
<protein>
    <submittedName>
        <fullName evidence="1">Uncharacterized protein</fullName>
    </submittedName>
</protein>
<organism evidence="1 2">
    <name type="scientific">Roseateles aquae</name>
    <dbReference type="NCBI Taxonomy" id="3077235"/>
    <lineage>
        <taxon>Bacteria</taxon>
        <taxon>Pseudomonadati</taxon>
        <taxon>Pseudomonadota</taxon>
        <taxon>Betaproteobacteria</taxon>
        <taxon>Burkholderiales</taxon>
        <taxon>Sphaerotilaceae</taxon>
        <taxon>Roseateles</taxon>
    </lineage>
</organism>
<dbReference type="Proteomes" id="UP001246372">
    <property type="component" value="Unassembled WGS sequence"/>
</dbReference>